<keyword evidence="3" id="KW-0328">Glycosyltransferase</keyword>
<dbReference type="UniPathway" id="UPA00219"/>
<feature type="active site" description="Nucleophile" evidence="9">
    <location>
        <position position="250"/>
    </location>
</feature>
<evidence type="ECO:0000313" key="13">
    <source>
        <dbReference type="Proteomes" id="UP000319525"/>
    </source>
</evidence>
<dbReference type="PROSITE" id="PS52029">
    <property type="entry name" value="LD_TPASE"/>
    <property type="match status" value="1"/>
</dbReference>
<evidence type="ECO:0000256" key="8">
    <source>
        <dbReference type="ARBA" id="ARBA00023316"/>
    </source>
</evidence>
<protein>
    <recommendedName>
        <fullName evidence="11">L,D-TPase catalytic domain-containing protein</fullName>
    </recommendedName>
</protein>
<evidence type="ECO:0000256" key="1">
    <source>
        <dbReference type="ARBA" id="ARBA00004752"/>
    </source>
</evidence>
<evidence type="ECO:0000256" key="5">
    <source>
        <dbReference type="ARBA" id="ARBA00022801"/>
    </source>
</evidence>
<dbReference type="InterPro" id="IPR050979">
    <property type="entry name" value="LD-transpeptidase"/>
</dbReference>
<gene>
    <name evidence="12" type="ORF">MTE01_13350</name>
</gene>
<feature type="region of interest" description="Disordered" evidence="10">
    <location>
        <begin position="1"/>
        <end position="21"/>
    </location>
</feature>
<dbReference type="GO" id="GO:0071972">
    <property type="term" value="F:peptidoglycan L,D-transpeptidase activity"/>
    <property type="evidence" value="ECO:0007669"/>
    <property type="project" value="TreeGrafter"/>
</dbReference>
<dbReference type="InterPro" id="IPR038063">
    <property type="entry name" value="Transpep_catalytic_dom"/>
</dbReference>
<dbReference type="Proteomes" id="UP000319525">
    <property type="component" value="Unassembled WGS sequence"/>
</dbReference>
<comment type="caution">
    <text evidence="12">The sequence shown here is derived from an EMBL/GenBank/DDBJ whole genome shotgun (WGS) entry which is preliminary data.</text>
</comment>
<dbReference type="CDD" id="cd16913">
    <property type="entry name" value="YkuD_like"/>
    <property type="match status" value="1"/>
</dbReference>
<keyword evidence="5" id="KW-0378">Hydrolase</keyword>
<evidence type="ECO:0000259" key="11">
    <source>
        <dbReference type="PROSITE" id="PS52029"/>
    </source>
</evidence>
<evidence type="ECO:0000256" key="2">
    <source>
        <dbReference type="ARBA" id="ARBA00005992"/>
    </source>
</evidence>
<name>A0A4Y3QMM2_MICTE</name>
<dbReference type="GO" id="GO:0005576">
    <property type="term" value="C:extracellular region"/>
    <property type="evidence" value="ECO:0007669"/>
    <property type="project" value="TreeGrafter"/>
</dbReference>
<dbReference type="GO" id="GO:0016757">
    <property type="term" value="F:glycosyltransferase activity"/>
    <property type="evidence" value="ECO:0007669"/>
    <property type="project" value="UniProtKB-KW"/>
</dbReference>
<organism evidence="12 13">
    <name type="scientific">Microbacterium testaceum</name>
    <name type="common">Aureobacterium testaceum</name>
    <name type="synonym">Brevibacterium testaceum</name>
    <dbReference type="NCBI Taxonomy" id="2033"/>
    <lineage>
        <taxon>Bacteria</taxon>
        <taxon>Bacillati</taxon>
        <taxon>Actinomycetota</taxon>
        <taxon>Actinomycetes</taxon>
        <taxon>Micrococcales</taxon>
        <taxon>Microbacteriaceae</taxon>
        <taxon>Microbacterium</taxon>
    </lineage>
</organism>
<dbReference type="GO" id="GO:0018104">
    <property type="term" value="P:peptidoglycan-protein cross-linking"/>
    <property type="evidence" value="ECO:0007669"/>
    <property type="project" value="TreeGrafter"/>
</dbReference>
<keyword evidence="8 9" id="KW-0961">Cell wall biogenesis/degradation</keyword>
<evidence type="ECO:0000256" key="6">
    <source>
        <dbReference type="ARBA" id="ARBA00022960"/>
    </source>
</evidence>
<proteinExistence type="inferred from homology"/>
<reference evidence="12 13" key="1">
    <citation type="submission" date="2019-06" db="EMBL/GenBank/DDBJ databases">
        <title>Whole genome shotgun sequence of Microbacterium testaceum NBRC 12675.</title>
        <authorList>
            <person name="Hosoyama A."/>
            <person name="Uohara A."/>
            <person name="Ohji S."/>
            <person name="Ichikawa N."/>
        </authorList>
    </citation>
    <scope>NUCLEOTIDE SEQUENCE [LARGE SCALE GENOMIC DNA]</scope>
    <source>
        <strain evidence="12 13">NBRC 12675</strain>
    </source>
</reference>
<dbReference type="Pfam" id="PF03734">
    <property type="entry name" value="YkuD"/>
    <property type="match status" value="1"/>
</dbReference>
<dbReference type="PANTHER" id="PTHR30582">
    <property type="entry name" value="L,D-TRANSPEPTIDASE"/>
    <property type="match status" value="1"/>
</dbReference>
<evidence type="ECO:0000313" key="12">
    <source>
        <dbReference type="EMBL" id="GEB45390.1"/>
    </source>
</evidence>
<evidence type="ECO:0000256" key="9">
    <source>
        <dbReference type="PROSITE-ProRule" id="PRU01373"/>
    </source>
</evidence>
<dbReference type="AlphaFoldDB" id="A0A4Y3QMM2"/>
<dbReference type="SUPFAM" id="SSF141523">
    <property type="entry name" value="L,D-transpeptidase catalytic domain-like"/>
    <property type="match status" value="1"/>
</dbReference>
<evidence type="ECO:0000256" key="10">
    <source>
        <dbReference type="SAM" id="MobiDB-lite"/>
    </source>
</evidence>
<dbReference type="EMBL" id="BJML01000003">
    <property type="protein sequence ID" value="GEB45390.1"/>
    <property type="molecule type" value="Genomic_DNA"/>
</dbReference>
<dbReference type="GO" id="GO:0071555">
    <property type="term" value="P:cell wall organization"/>
    <property type="evidence" value="ECO:0007669"/>
    <property type="project" value="UniProtKB-UniRule"/>
</dbReference>
<dbReference type="Gene3D" id="2.40.440.10">
    <property type="entry name" value="L,D-transpeptidase catalytic domain-like"/>
    <property type="match status" value="1"/>
</dbReference>
<feature type="region of interest" description="Disordered" evidence="10">
    <location>
        <begin position="55"/>
        <end position="82"/>
    </location>
</feature>
<dbReference type="InterPro" id="IPR005490">
    <property type="entry name" value="LD_TPept_cat_dom"/>
</dbReference>
<evidence type="ECO:0000256" key="7">
    <source>
        <dbReference type="ARBA" id="ARBA00022984"/>
    </source>
</evidence>
<comment type="similarity">
    <text evidence="2">Belongs to the YkuD family.</text>
</comment>
<feature type="domain" description="L,D-TPase catalytic" evidence="11">
    <location>
        <begin position="155"/>
        <end position="274"/>
    </location>
</feature>
<evidence type="ECO:0000256" key="4">
    <source>
        <dbReference type="ARBA" id="ARBA00022679"/>
    </source>
</evidence>
<dbReference type="GO" id="GO:0008360">
    <property type="term" value="P:regulation of cell shape"/>
    <property type="evidence" value="ECO:0007669"/>
    <property type="project" value="UniProtKB-UniRule"/>
</dbReference>
<evidence type="ECO:0000256" key="3">
    <source>
        <dbReference type="ARBA" id="ARBA00022676"/>
    </source>
</evidence>
<keyword evidence="6 9" id="KW-0133">Cell shape</keyword>
<keyword evidence="7 9" id="KW-0573">Peptidoglycan synthesis</keyword>
<dbReference type="PANTHER" id="PTHR30582:SF24">
    <property type="entry name" value="L,D-TRANSPEPTIDASE ERFK_SRFK-RELATED"/>
    <property type="match status" value="1"/>
</dbReference>
<sequence length="274" mass="27770">MSDAGPGRSFRPGVPVSTHPEEFPVLSRTTASVSVGAVALLSSLLLAGCSPAATPDAAPSAIAETQPTADSTPAASTPAATATSATATGAILDVYDEPGGSVTATLRNPQESGAPLTLLVAATRGDWLQVHLAQRPNGSTGWVKADAVVQHSLEYSLDASTEDNTLTLLKNGHPVKTFRAATGTGGTPTPHGAFFLTELLQPTNEGYGPYAFGLSAFSDVLSNFGGGPGQIGLHGTDDADSIGRSASHGCIRLSNTDITELASLLPLGTPITIR</sequence>
<accession>A0A4Y3QMM2</accession>
<keyword evidence="4" id="KW-0808">Transferase</keyword>
<comment type="pathway">
    <text evidence="1 9">Cell wall biogenesis; peptidoglycan biosynthesis.</text>
</comment>
<feature type="active site" description="Proton donor/acceptor" evidence="9">
    <location>
        <position position="234"/>
    </location>
</feature>